<keyword evidence="6" id="KW-0598">Phosphotransferase system</keyword>
<reference evidence="15 16" key="1">
    <citation type="submission" date="2016-05" db="EMBL/GenBank/DDBJ databases">
        <title>Microbial solvent formation.</title>
        <authorList>
            <person name="Poehlein A."/>
            <person name="Montoya Solano J.D."/>
            <person name="Flitsch S."/>
            <person name="Krabben P."/>
            <person name="Duerre P."/>
            <person name="Daniel R."/>
        </authorList>
    </citation>
    <scope>NUCLEOTIDE SEQUENCE [LARGE SCALE GENOMIC DNA]</scope>
    <source>
        <strain evidence="15 16">DSM 2619</strain>
    </source>
</reference>
<evidence type="ECO:0000259" key="13">
    <source>
        <dbReference type="PROSITE" id="PS51098"/>
    </source>
</evidence>
<evidence type="ECO:0000256" key="8">
    <source>
        <dbReference type="ARBA" id="ARBA00022777"/>
    </source>
</evidence>
<evidence type="ECO:0000256" key="2">
    <source>
        <dbReference type="ARBA" id="ARBA00022448"/>
    </source>
</evidence>
<dbReference type="PANTHER" id="PTHR30175">
    <property type="entry name" value="PHOSPHOTRANSFERASE SYSTEM TRANSPORT PROTEIN"/>
    <property type="match status" value="1"/>
</dbReference>
<evidence type="ECO:0000256" key="11">
    <source>
        <dbReference type="PROSITE-ProRule" id="PRU00421"/>
    </source>
</evidence>
<feature type="transmembrane region" description="Helical" evidence="12">
    <location>
        <begin position="366"/>
        <end position="388"/>
    </location>
</feature>
<evidence type="ECO:0000256" key="5">
    <source>
        <dbReference type="ARBA" id="ARBA00022679"/>
    </source>
</evidence>
<dbReference type="GO" id="GO:0016301">
    <property type="term" value="F:kinase activity"/>
    <property type="evidence" value="ECO:0007669"/>
    <property type="project" value="UniProtKB-KW"/>
</dbReference>
<feature type="domain" description="PTS EIIC type-1" evidence="14">
    <location>
        <begin position="116"/>
        <end position="466"/>
    </location>
</feature>
<feature type="transmembrane region" description="Helical" evidence="12">
    <location>
        <begin position="181"/>
        <end position="200"/>
    </location>
</feature>
<evidence type="ECO:0000256" key="6">
    <source>
        <dbReference type="ARBA" id="ARBA00022683"/>
    </source>
</evidence>
<dbReference type="Pfam" id="PF02378">
    <property type="entry name" value="PTS_EIIC"/>
    <property type="match status" value="1"/>
</dbReference>
<gene>
    <name evidence="15" type="primary">bglF_1</name>
    <name evidence="15" type="ORF">CLPUN_04040</name>
</gene>
<dbReference type="CDD" id="cd00212">
    <property type="entry name" value="PTS_IIB_glc"/>
    <property type="match status" value="1"/>
</dbReference>
<organism evidence="15 16">
    <name type="scientific">Clostridium puniceum</name>
    <dbReference type="NCBI Taxonomy" id="29367"/>
    <lineage>
        <taxon>Bacteria</taxon>
        <taxon>Bacillati</taxon>
        <taxon>Bacillota</taxon>
        <taxon>Clostridia</taxon>
        <taxon>Eubacteriales</taxon>
        <taxon>Clostridiaceae</taxon>
        <taxon>Clostridium</taxon>
    </lineage>
</organism>
<evidence type="ECO:0000259" key="14">
    <source>
        <dbReference type="PROSITE" id="PS51103"/>
    </source>
</evidence>
<dbReference type="PROSITE" id="PS51098">
    <property type="entry name" value="PTS_EIIB_TYPE_1"/>
    <property type="match status" value="1"/>
</dbReference>
<dbReference type="PROSITE" id="PS01035">
    <property type="entry name" value="PTS_EIIB_TYPE_1_CYS"/>
    <property type="match status" value="1"/>
</dbReference>
<dbReference type="RefSeq" id="WP_077845708.1">
    <property type="nucleotide sequence ID" value="NZ_LZZM01000022.1"/>
</dbReference>
<dbReference type="GO" id="GO:0090589">
    <property type="term" value="F:protein-phosphocysteine-trehalose phosphotransferase system transporter activity"/>
    <property type="evidence" value="ECO:0007669"/>
    <property type="project" value="TreeGrafter"/>
</dbReference>
<dbReference type="InterPro" id="IPR018113">
    <property type="entry name" value="PTrfase_EIIB_Cys"/>
</dbReference>
<keyword evidence="10 12" id="KW-0472">Membrane</keyword>
<dbReference type="Proteomes" id="UP000190890">
    <property type="component" value="Unassembled WGS sequence"/>
</dbReference>
<evidence type="ECO:0000256" key="10">
    <source>
        <dbReference type="ARBA" id="ARBA00023136"/>
    </source>
</evidence>
<evidence type="ECO:0000256" key="12">
    <source>
        <dbReference type="SAM" id="Phobius"/>
    </source>
</evidence>
<evidence type="ECO:0000256" key="1">
    <source>
        <dbReference type="ARBA" id="ARBA00004651"/>
    </source>
</evidence>
<dbReference type="Pfam" id="PF00367">
    <property type="entry name" value="PTS_EIIB"/>
    <property type="match status" value="1"/>
</dbReference>
<dbReference type="PANTHER" id="PTHR30175:SF1">
    <property type="entry name" value="PTS SYSTEM ARBUTIN-, CELLOBIOSE-, AND SALICIN-SPECIFIC EIIBC COMPONENT-RELATED"/>
    <property type="match status" value="1"/>
</dbReference>
<evidence type="ECO:0000256" key="7">
    <source>
        <dbReference type="ARBA" id="ARBA00022692"/>
    </source>
</evidence>
<comment type="caution">
    <text evidence="15">The sequence shown here is derived from an EMBL/GenBank/DDBJ whole genome shotgun (WGS) entry which is preliminary data.</text>
</comment>
<dbReference type="InterPro" id="IPR050558">
    <property type="entry name" value="PTS_Sugar-Specific_Components"/>
</dbReference>
<dbReference type="InterPro" id="IPR036878">
    <property type="entry name" value="Glu_permease_IIB"/>
</dbReference>
<dbReference type="EMBL" id="LZZM01000022">
    <property type="protein sequence ID" value="OOM82265.1"/>
    <property type="molecule type" value="Genomic_DNA"/>
</dbReference>
<keyword evidence="2" id="KW-0813">Transport</keyword>
<feature type="transmembrane region" description="Helical" evidence="12">
    <location>
        <begin position="394"/>
        <end position="418"/>
    </location>
</feature>
<comment type="subcellular location">
    <subcellularLocation>
        <location evidence="1">Cell membrane</location>
        <topology evidence="1">Multi-pass membrane protein</topology>
    </subcellularLocation>
</comment>
<accession>A0A1S8TXX7</accession>
<feature type="transmembrane region" description="Helical" evidence="12">
    <location>
        <begin position="289"/>
        <end position="311"/>
    </location>
</feature>
<dbReference type="AlphaFoldDB" id="A0A1S8TXX7"/>
<sequence length="466" mass="49885">MASKKKYDDLSNQIINLIGGKDNIEYFTHCVTRLRFNLKDQSLAKVEEIEKIQGVLGSQWQSGQLQVIIGQDVADVYSLIFERNGLNKEQSIDEKIDAASPKHKKKFKEIISSIFDGIAGCVAPCVSALIGGGMIKVILLVLTQLNILTPESGTYVTLSFVSDAPFYFLPVMVGANAAKKFGANMAIGITLGAVLIHPTFVSMVSEGTGGSIFGLAIPAKSYGSNVFAMILTIWIGAKVEKIIAKYSPAIIRSVAEPLLTFLIMAPLMLLLLAPMGAMIGTYLTGGLQWLYNTTGFFGLGILTALVPILVLTGMHMAFPPIALQNFAILGYDPLICIASIIPNFNQGAACAAVALKTRNQTIRSNASSASVAAIIAGVSEPALFGITLKYKTPLYAVMGGSFIGGVIAGIFQCYCYAFPGSFALFSFIAFIGDKGISNLIYMIIAVVVGMISTFILTIFLYKPEEQ</sequence>
<feature type="transmembrane region" description="Helical" evidence="12">
    <location>
        <begin position="439"/>
        <end position="461"/>
    </location>
</feature>
<dbReference type="GO" id="GO:0005886">
    <property type="term" value="C:plasma membrane"/>
    <property type="evidence" value="ECO:0007669"/>
    <property type="project" value="UniProtKB-SubCell"/>
</dbReference>
<keyword evidence="5" id="KW-0808">Transferase</keyword>
<keyword evidence="4" id="KW-0762">Sugar transport</keyword>
<dbReference type="GO" id="GO:0015771">
    <property type="term" value="P:trehalose transport"/>
    <property type="evidence" value="ECO:0007669"/>
    <property type="project" value="TreeGrafter"/>
</dbReference>
<feature type="domain" description="PTS EIIB type-1" evidence="13">
    <location>
        <begin position="8"/>
        <end position="90"/>
    </location>
</feature>
<dbReference type="GO" id="GO:0008982">
    <property type="term" value="F:protein-N(PI)-phosphohistidine-sugar phosphotransferase activity"/>
    <property type="evidence" value="ECO:0007669"/>
    <property type="project" value="InterPro"/>
</dbReference>
<dbReference type="InterPro" id="IPR013013">
    <property type="entry name" value="PTS_EIIC_1"/>
</dbReference>
<evidence type="ECO:0000313" key="16">
    <source>
        <dbReference type="Proteomes" id="UP000190890"/>
    </source>
</evidence>
<evidence type="ECO:0000256" key="3">
    <source>
        <dbReference type="ARBA" id="ARBA00022475"/>
    </source>
</evidence>
<keyword evidence="9 12" id="KW-1133">Transmembrane helix</keyword>
<feature type="active site" description="Phosphocysteine intermediate; for EIIB activity" evidence="11">
    <location>
        <position position="30"/>
    </location>
</feature>
<feature type="transmembrane region" description="Helical" evidence="12">
    <location>
        <begin position="114"/>
        <end position="142"/>
    </location>
</feature>
<dbReference type="SUPFAM" id="SSF55604">
    <property type="entry name" value="Glucose permease domain IIB"/>
    <property type="match status" value="1"/>
</dbReference>
<dbReference type="OrthoDB" id="92465at2"/>
<evidence type="ECO:0000256" key="4">
    <source>
        <dbReference type="ARBA" id="ARBA00022597"/>
    </source>
</evidence>
<name>A0A1S8TXX7_9CLOT</name>
<dbReference type="GO" id="GO:0009401">
    <property type="term" value="P:phosphoenolpyruvate-dependent sugar phosphotransferase system"/>
    <property type="evidence" value="ECO:0007669"/>
    <property type="project" value="UniProtKB-KW"/>
</dbReference>
<proteinExistence type="predicted"/>
<feature type="transmembrane region" description="Helical" evidence="12">
    <location>
        <begin position="154"/>
        <end position="174"/>
    </location>
</feature>
<feature type="transmembrane region" description="Helical" evidence="12">
    <location>
        <begin position="212"/>
        <end position="237"/>
    </location>
</feature>
<dbReference type="InterPro" id="IPR001996">
    <property type="entry name" value="PTS_IIB_1"/>
</dbReference>
<keyword evidence="7 12" id="KW-0812">Transmembrane</keyword>
<dbReference type="InterPro" id="IPR003352">
    <property type="entry name" value="PTS_EIIC"/>
</dbReference>
<keyword evidence="8" id="KW-0418">Kinase</keyword>
<feature type="transmembrane region" description="Helical" evidence="12">
    <location>
        <begin position="258"/>
        <end position="283"/>
    </location>
</feature>
<evidence type="ECO:0000256" key="9">
    <source>
        <dbReference type="ARBA" id="ARBA00022989"/>
    </source>
</evidence>
<dbReference type="STRING" id="29367.CLPUN_04040"/>
<dbReference type="PROSITE" id="PS51103">
    <property type="entry name" value="PTS_EIIC_TYPE_1"/>
    <property type="match status" value="1"/>
</dbReference>
<protein>
    <submittedName>
        <fullName evidence="15">PTS system beta-glucoside-specific EIIBCA component</fullName>
    </submittedName>
</protein>
<dbReference type="FunFam" id="3.30.1360.60:FF:000001">
    <property type="entry name" value="PTS system glucose-specific IIBC component PtsG"/>
    <property type="match status" value="1"/>
</dbReference>
<keyword evidence="3" id="KW-1003">Cell membrane</keyword>
<dbReference type="Gene3D" id="3.30.1360.60">
    <property type="entry name" value="Glucose permease domain IIB"/>
    <property type="match status" value="1"/>
</dbReference>
<evidence type="ECO:0000313" key="15">
    <source>
        <dbReference type="EMBL" id="OOM82265.1"/>
    </source>
</evidence>
<keyword evidence="16" id="KW-1185">Reference proteome</keyword>